<dbReference type="EMBL" id="CABDUW010000288">
    <property type="protein sequence ID" value="VTJ64937.1"/>
    <property type="molecule type" value="Genomic_DNA"/>
</dbReference>
<gene>
    <name evidence="2" type="ORF">MONAX_5E039117</name>
</gene>
<proteinExistence type="predicted"/>
<protein>
    <submittedName>
        <fullName evidence="2">Uncharacterized protein</fullName>
    </submittedName>
</protein>
<evidence type="ECO:0000256" key="1">
    <source>
        <dbReference type="SAM" id="MobiDB-lite"/>
    </source>
</evidence>
<keyword evidence="3" id="KW-1185">Reference proteome</keyword>
<sequence length="124" mass="12772">APPKEAAHLGDPTPASRPAWSAPCHGFRCFPFSAPQGAPPPPVCPKAWHLQGRGGEELGDSGPVYQSLPAGSGQVLPHRQHSESWGERGGCEERGGVCTADPTLVGPEWGGSGGRANSLDSAWG</sequence>
<comment type="caution">
    <text evidence="2">The sequence shown here is derived from an EMBL/GenBank/DDBJ whole genome shotgun (WGS) entry which is preliminary data.</text>
</comment>
<evidence type="ECO:0000313" key="3">
    <source>
        <dbReference type="Proteomes" id="UP000335636"/>
    </source>
</evidence>
<feature type="region of interest" description="Disordered" evidence="1">
    <location>
        <begin position="54"/>
        <end position="124"/>
    </location>
</feature>
<feature type="non-terminal residue" evidence="2">
    <location>
        <position position="1"/>
    </location>
</feature>
<accession>A0A5E4B5D8</accession>
<evidence type="ECO:0000313" key="2">
    <source>
        <dbReference type="EMBL" id="VTJ64937.1"/>
    </source>
</evidence>
<feature type="compositionally biased region" description="Basic and acidic residues" evidence="1">
    <location>
        <begin position="80"/>
        <end position="95"/>
    </location>
</feature>
<organism evidence="2 3">
    <name type="scientific">Marmota monax</name>
    <name type="common">Woodchuck</name>
    <dbReference type="NCBI Taxonomy" id="9995"/>
    <lineage>
        <taxon>Eukaryota</taxon>
        <taxon>Metazoa</taxon>
        <taxon>Chordata</taxon>
        <taxon>Craniata</taxon>
        <taxon>Vertebrata</taxon>
        <taxon>Euteleostomi</taxon>
        <taxon>Mammalia</taxon>
        <taxon>Eutheria</taxon>
        <taxon>Euarchontoglires</taxon>
        <taxon>Glires</taxon>
        <taxon>Rodentia</taxon>
        <taxon>Sciuromorpha</taxon>
        <taxon>Sciuridae</taxon>
        <taxon>Xerinae</taxon>
        <taxon>Marmotini</taxon>
        <taxon>Marmota</taxon>
    </lineage>
</organism>
<dbReference type="Proteomes" id="UP000335636">
    <property type="component" value="Unassembled WGS sequence"/>
</dbReference>
<name>A0A5E4B5D8_MARMO</name>
<dbReference type="AlphaFoldDB" id="A0A5E4B5D8"/>
<reference evidence="2" key="1">
    <citation type="submission" date="2019-04" db="EMBL/GenBank/DDBJ databases">
        <authorList>
            <person name="Alioto T."/>
            <person name="Alioto T."/>
        </authorList>
    </citation>
    <scope>NUCLEOTIDE SEQUENCE [LARGE SCALE GENOMIC DNA]</scope>
</reference>